<evidence type="ECO:0000256" key="1">
    <source>
        <dbReference type="ARBA" id="ARBA00004196"/>
    </source>
</evidence>
<protein>
    <submittedName>
        <fullName evidence="7">Peroxiredoxin</fullName>
    </submittedName>
</protein>
<feature type="chain" id="PRO_5046825586" evidence="5">
    <location>
        <begin position="20"/>
        <end position="388"/>
    </location>
</feature>
<keyword evidence="5" id="KW-0732">Signal</keyword>
<dbReference type="Pfam" id="PF00578">
    <property type="entry name" value="AhpC-TSA"/>
    <property type="match status" value="1"/>
</dbReference>
<keyword evidence="2" id="KW-0201">Cytochrome c-type biogenesis</keyword>
<sequence>MLKKIALYITALLPSVALAQTPEAFTINGKLNTVKQPYRVYLVYQQGQARQVDSTTLVDGTFQFAGKINNPTSALMVLDHRGVGFSGISKTDDVLNLYLEKGDMYIAATDSVSKAKITGSEINRDNEELNTLLAPLYARAERIYTEVQAASPEQRQSNVYQNTMQDKFKAIQLEREKFLKEYILGHPYSYLSLMAVSSMGGPSADANVIEPLYNSLSQKLKDSPQGQQLKASFAALKATAIGAVAPNFTQNDVDGKPVSLSSFKGKYVLIDFWASWCGPCRQENPNVVRVFNKFKDRNFTVLGVSLDRPDGKAAWLKAIKDDGLTWTHVSDLKFWNNEAAALYFVQSIPQNFLIGPDGKIVAKNLRGGDLEMTLLKVLSAPQKAGKGE</sequence>
<organism evidence="7 8">
    <name type="scientific">Mucilaginibacter terrae</name>
    <dbReference type="NCBI Taxonomy" id="1955052"/>
    <lineage>
        <taxon>Bacteria</taxon>
        <taxon>Pseudomonadati</taxon>
        <taxon>Bacteroidota</taxon>
        <taxon>Sphingobacteriia</taxon>
        <taxon>Sphingobacteriales</taxon>
        <taxon>Sphingobacteriaceae</taxon>
        <taxon>Mucilaginibacter</taxon>
    </lineage>
</organism>
<comment type="subcellular location">
    <subcellularLocation>
        <location evidence="1">Cell envelope</location>
    </subcellularLocation>
</comment>
<dbReference type="PROSITE" id="PS00194">
    <property type="entry name" value="THIOREDOXIN_1"/>
    <property type="match status" value="1"/>
</dbReference>
<evidence type="ECO:0000256" key="5">
    <source>
        <dbReference type="SAM" id="SignalP"/>
    </source>
</evidence>
<evidence type="ECO:0000256" key="2">
    <source>
        <dbReference type="ARBA" id="ARBA00022748"/>
    </source>
</evidence>
<feature type="domain" description="Thioredoxin" evidence="6">
    <location>
        <begin position="239"/>
        <end position="383"/>
    </location>
</feature>
<reference evidence="8" key="1">
    <citation type="submission" date="2023-07" db="EMBL/GenBank/DDBJ databases">
        <title>Functional and genomic diversity of the sorghum phyllosphere microbiome.</title>
        <authorList>
            <person name="Shade A."/>
        </authorList>
    </citation>
    <scope>NUCLEOTIDE SEQUENCE [LARGE SCALE GENOMIC DNA]</scope>
    <source>
        <strain evidence="8">SORGH_AS_0422</strain>
    </source>
</reference>
<evidence type="ECO:0000313" key="8">
    <source>
        <dbReference type="Proteomes" id="UP001258315"/>
    </source>
</evidence>
<dbReference type="Gene3D" id="3.40.30.10">
    <property type="entry name" value="Glutaredoxin"/>
    <property type="match status" value="1"/>
</dbReference>
<keyword evidence="8" id="KW-1185">Reference proteome</keyword>
<dbReference type="SUPFAM" id="SSF52833">
    <property type="entry name" value="Thioredoxin-like"/>
    <property type="match status" value="1"/>
</dbReference>
<dbReference type="RefSeq" id="WP_311949660.1">
    <property type="nucleotide sequence ID" value="NZ_JAVLVU010000001.1"/>
</dbReference>
<dbReference type="InterPro" id="IPR017937">
    <property type="entry name" value="Thioredoxin_CS"/>
</dbReference>
<keyword evidence="4" id="KW-0676">Redox-active center</keyword>
<comment type="caution">
    <text evidence="7">The sequence shown here is derived from an EMBL/GenBank/DDBJ whole genome shotgun (WGS) entry which is preliminary data.</text>
</comment>
<gene>
    <name evidence="7" type="ORF">QE417_002041</name>
</gene>
<evidence type="ECO:0000313" key="7">
    <source>
        <dbReference type="EMBL" id="MDT3402969.1"/>
    </source>
</evidence>
<dbReference type="EMBL" id="JAVLVU010000001">
    <property type="protein sequence ID" value="MDT3402969.1"/>
    <property type="molecule type" value="Genomic_DNA"/>
</dbReference>
<dbReference type="InterPro" id="IPR000866">
    <property type="entry name" value="AhpC/TSA"/>
</dbReference>
<dbReference type="InterPro" id="IPR025380">
    <property type="entry name" value="DUF4369"/>
</dbReference>
<dbReference type="Proteomes" id="UP001258315">
    <property type="component" value="Unassembled WGS sequence"/>
</dbReference>
<dbReference type="InterPro" id="IPR050553">
    <property type="entry name" value="Thioredoxin_ResA/DsbE_sf"/>
</dbReference>
<dbReference type="InterPro" id="IPR036249">
    <property type="entry name" value="Thioredoxin-like_sf"/>
</dbReference>
<evidence type="ECO:0000259" key="6">
    <source>
        <dbReference type="PROSITE" id="PS51352"/>
    </source>
</evidence>
<proteinExistence type="predicted"/>
<dbReference type="PROSITE" id="PS51352">
    <property type="entry name" value="THIOREDOXIN_2"/>
    <property type="match status" value="1"/>
</dbReference>
<evidence type="ECO:0000256" key="4">
    <source>
        <dbReference type="ARBA" id="ARBA00023284"/>
    </source>
</evidence>
<evidence type="ECO:0000256" key="3">
    <source>
        <dbReference type="ARBA" id="ARBA00023157"/>
    </source>
</evidence>
<dbReference type="Pfam" id="PF14289">
    <property type="entry name" value="DUF4369"/>
    <property type="match status" value="1"/>
</dbReference>
<dbReference type="CDD" id="cd02966">
    <property type="entry name" value="TlpA_like_family"/>
    <property type="match status" value="1"/>
</dbReference>
<dbReference type="PANTHER" id="PTHR42852">
    <property type="entry name" value="THIOL:DISULFIDE INTERCHANGE PROTEIN DSBE"/>
    <property type="match status" value="1"/>
</dbReference>
<dbReference type="InterPro" id="IPR013766">
    <property type="entry name" value="Thioredoxin_domain"/>
</dbReference>
<accession>A0ABU3GT77</accession>
<name>A0ABU3GT77_9SPHI</name>
<feature type="signal peptide" evidence="5">
    <location>
        <begin position="1"/>
        <end position="19"/>
    </location>
</feature>
<dbReference type="PANTHER" id="PTHR42852:SF6">
    <property type="entry name" value="THIOL:DISULFIDE INTERCHANGE PROTEIN DSBE"/>
    <property type="match status" value="1"/>
</dbReference>
<keyword evidence="3" id="KW-1015">Disulfide bond</keyword>